<keyword evidence="7" id="KW-1185">Reference proteome</keyword>
<evidence type="ECO:0000256" key="3">
    <source>
        <dbReference type="ARBA" id="ARBA00022989"/>
    </source>
</evidence>
<proteinExistence type="predicted"/>
<evidence type="ECO:0000256" key="4">
    <source>
        <dbReference type="ARBA" id="ARBA00023136"/>
    </source>
</evidence>
<keyword evidence="2 5" id="KW-0812">Transmembrane</keyword>
<evidence type="ECO:0000256" key="5">
    <source>
        <dbReference type="SAM" id="Phobius"/>
    </source>
</evidence>
<feature type="transmembrane region" description="Helical" evidence="5">
    <location>
        <begin position="20"/>
        <end position="40"/>
    </location>
</feature>
<evidence type="ECO:0000313" key="7">
    <source>
        <dbReference type="Proteomes" id="UP001231915"/>
    </source>
</evidence>
<keyword evidence="3 5" id="KW-1133">Transmembrane helix</keyword>
<name>A0ABT7EE91_9GAMM</name>
<evidence type="ECO:0000256" key="1">
    <source>
        <dbReference type="ARBA" id="ARBA00004141"/>
    </source>
</evidence>
<feature type="transmembrane region" description="Helical" evidence="5">
    <location>
        <begin position="79"/>
        <end position="100"/>
    </location>
</feature>
<comment type="subcellular location">
    <subcellularLocation>
        <location evidence="1">Membrane</location>
        <topology evidence="1">Multi-pass membrane protein</topology>
    </subcellularLocation>
</comment>
<evidence type="ECO:0000256" key="2">
    <source>
        <dbReference type="ARBA" id="ARBA00022692"/>
    </source>
</evidence>
<gene>
    <name evidence="6" type="ORF">QNM18_00715</name>
</gene>
<protein>
    <submittedName>
        <fullName evidence="6">DoxX family membrane protein</fullName>
    </submittedName>
</protein>
<dbReference type="EMBL" id="JASJUT010000001">
    <property type="protein sequence ID" value="MDK2593585.1"/>
    <property type="molecule type" value="Genomic_DNA"/>
</dbReference>
<dbReference type="InterPro" id="IPR032808">
    <property type="entry name" value="DoxX"/>
</dbReference>
<sequence>MFADYRLPHHISINICARFLFTSLFLLSGITHFTNVPYYLSLMPEVIPYKVALIWVSGIVELAGALMILFNWKPKLGGWLLVLFLLPVTVVVHGYEMLYAEHETIRALQQAHFLKGFSLIGAALLVTQVGVSQKEQNK</sequence>
<dbReference type="Proteomes" id="UP001231915">
    <property type="component" value="Unassembled WGS sequence"/>
</dbReference>
<dbReference type="Pfam" id="PF07681">
    <property type="entry name" value="DoxX"/>
    <property type="match status" value="1"/>
</dbReference>
<keyword evidence="4 5" id="KW-0472">Membrane</keyword>
<reference evidence="6 7" key="1">
    <citation type="submission" date="2023-05" db="EMBL/GenBank/DDBJ databases">
        <title>Pseudoalteromonas ardens sp. nov., Pseudoalteromonas obscura sp. nov., and Pseudoalteromonas umbrosa sp. nov., isolated from the coral Montipora capitata.</title>
        <authorList>
            <person name="Thomas E.M."/>
            <person name="Smith E.M."/>
            <person name="Papke E."/>
            <person name="Shlafstein M.D."/>
            <person name="Oline D.K."/>
            <person name="Videau P."/>
            <person name="Saw J.H."/>
            <person name="Strangman W.K."/>
            <person name="Ushijima B."/>
        </authorList>
    </citation>
    <scope>NUCLEOTIDE SEQUENCE [LARGE SCALE GENOMIC DNA]</scope>
    <source>
        <strain evidence="6 7">P94</strain>
    </source>
</reference>
<feature type="transmembrane region" description="Helical" evidence="5">
    <location>
        <begin position="112"/>
        <end position="131"/>
    </location>
</feature>
<accession>A0ABT7EE91</accession>
<evidence type="ECO:0000313" key="6">
    <source>
        <dbReference type="EMBL" id="MDK2593585.1"/>
    </source>
</evidence>
<feature type="transmembrane region" description="Helical" evidence="5">
    <location>
        <begin position="52"/>
        <end position="72"/>
    </location>
</feature>
<dbReference type="RefSeq" id="WP_284136019.1">
    <property type="nucleotide sequence ID" value="NZ_JASJUT010000001.1"/>
</dbReference>
<organism evidence="6 7">
    <name type="scientific">Pseudoalteromonas obscura</name>
    <dbReference type="NCBI Taxonomy" id="3048491"/>
    <lineage>
        <taxon>Bacteria</taxon>
        <taxon>Pseudomonadati</taxon>
        <taxon>Pseudomonadota</taxon>
        <taxon>Gammaproteobacteria</taxon>
        <taxon>Alteromonadales</taxon>
        <taxon>Pseudoalteromonadaceae</taxon>
        <taxon>Pseudoalteromonas</taxon>
    </lineage>
</organism>
<comment type="caution">
    <text evidence="6">The sequence shown here is derived from an EMBL/GenBank/DDBJ whole genome shotgun (WGS) entry which is preliminary data.</text>
</comment>